<feature type="transmembrane region" description="Helical" evidence="2">
    <location>
        <begin position="192"/>
        <end position="210"/>
    </location>
</feature>
<feature type="compositionally biased region" description="Acidic residues" evidence="1">
    <location>
        <begin position="332"/>
        <end position="369"/>
    </location>
</feature>
<feature type="transmembrane region" description="Helical" evidence="2">
    <location>
        <begin position="44"/>
        <end position="66"/>
    </location>
</feature>
<dbReference type="EMBL" id="DSVQ01000015">
    <property type="protein sequence ID" value="HGT39875.1"/>
    <property type="molecule type" value="Genomic_DNA"/>
</dbReference>
<protein>
    <submittedName>
        <fullName evidence="3">Uncharacterized protein</fullName>
    </submittedName>
</protein>
<dbReference type="AlphaFoldDB" id="A0A7C4LLQ2"/>
<feature type="compositionally biased region" description="Basic and acidic residues" evidence="1">
    <location>
        <begin position="290"/>
        <end position="307"/>
    </location>
</feature>
<feature type="transmembrane region" description="Helical" evidence="2">
    <location>
        <begin position="86"/>
        <end position="108"/>
    </location>
</feature>
<feature type="transmembrane region" description="Helical" evidence="2">
    <location>
        <begin position="120"/>
        <end position="142"/>
    </location>
</feature>
<feature type="compositionally biased region" description="Basic and acidic residues" evidence="1">
    <location>
        <begin position="434"/>
        <end position="443"/>
    </location>
</feature>
<reference evidence="3" key="1">
    <citation type="journal article" date="2020" name="mSystems">
        <title>Genome- and Community-Level Interaction Insights into Carbon Utilization and Element Cycling Functions of Hydrothermarchaeota in Hydrothermal Sediment.</title>
        <authorList>
            <person name="Zhou Z."/>
            <person name="Liu Y."/>
            <person name="Xu W."/>
            <person name="Pan J."/>
            <person name="Luo Z.H."/>
            <person name="Li M."/>
        </authorList>
    </citation>
    <scope>NUCLEOTIDE SEQUENCE [LARGE SCALE GENOMIC DNA]</scope>
    <source>
        <strain evidence="3">SpSt-508</strain>
    </source>
</reference>
<keyword evidence="2" id="KW-0812">Transmembrane</keyword>
<feature type="transmembrane region" description="Helical" evidence="2">
    <location>
        <begin position="230"/>
        <end position="251"/>
    </location>
</feature>
<gene>
    <name evidence="3" type="ORF">ENS64_11540</name>
</gene>
<sequence length="476" mass="52564">MAVGAEAAPDSGEGASGGIAVLRSRQVDLPSASPWLPRQLWRRIVIVVGFWLLLTLTAGLLIRPFPPHPQLAPAINHLVDGPRPVLGVYADILLWTFAAQFCGLIGWYRSQSQLDFQGRYRLWAWPVLVFAAWGFCAGTDVHSAVGAAAGPRLRWPLWRAEQMVWLVPCMAAGLSIWWIVGRDVQRSRWNAALLRCAMMVLLITGAGRLYQPDLAGYPWFEGALLAGKYLGMGLLVTGLWLHAAFVAYVCADPPEPREPVNWRARLWSLAGWLWQGVRWFRRRARSNDEASEARSRRKKTDDAEEAPKRKRKTAAKSKRTTRARARTKVVEDSAEEMEEEAADDGSADDGAADEEWDDASGESEDEWSEDATPAPTLPKTASAAVTATPTVSASPPPRPQIPPQKPTAPPPVAASARSGDDDENDDDDGDGDGASDRQFRIDGAHGGADPFKGLSKRQRRELKRQMREQQRQQRGR</sequence>
<comment type="caution">
    <text evidence="3">The sequence shown here is derived from an EMBL/GenBank/DDBJ whole genome shotgun (WGS) entry which is preliminary data.</text>
</comment>
<feature type="compositionally biased region" description="Basic and acidic residues" evidence="1">
    <location>
        <begin position="463"/>
        <end position="476"/>
    </location>
</feature>
<feature type="region of interest" description="Disordered" evidence="1">
    <location>
        <begin position="290"/>
        <end position="476"/>
    </location>
</feature>
<proteinExistence type="predicted"/>
<evidence type="ECO:0000256" key="2">
    <source>
        <dbReference type="SAM" id="Phobius"/>
    </source>
</evidence>
<keyword evidence="2" id="KW-0472">Membrane</keyword>
<feature type="compositionally biased region" description="Low complexity" evidence="1">
    <location>
        <begin position="380"/>
        <end position="393"/>
    </location>
</feature>
<evidence type="ECO:0000256" key="1">
    <source>
        <dbReference type="SAM" id="MobiDB-lite"/>
    </source>
</evidence>
<feature type="transmembrane region" description="Helical" evidence="2">
    <location>
        <begin position="162"/>
        <end position="180"/>
    </location>
</feature>
<evidence type="ECO:0000313" key="3">
    <source>
        <dbReference type="EMBL" id="HGT39875.1"/>
    </source>
</evidence>
<feature type="compositionally biased region" description="Pro residues" evidence="1">
    <location>
        <begin position="394"/>
        <end position="412"/>
    </location>
</feature>
<accession>A0A7C4LLQ2</accession>
<feature type="compositionally biased region" description="Basic residues" evidence="1">
    <location>
        <begin position="308"/>
        <end position="327"/>
    </location>
</feature>
<keyword evidence="2" id="KW-1133">Transmembrane helix</keyword>
<organism evidence="3">
    <name type="scientific">Schlesneria paludicola</name>
    <dbReference type="NCBI Taxonomy" id="360056"/>
    <lineage>
        <taxon>Bacteria</taxon>
        <taxon>Pseudomonadati</taxon>
        <taxon>Planctomycetota</taxon>
        <taxon>Planctomycetia</taxon>
        <taxon>Planctomycetales</taxon>
        <taxon>Planctomycetaceae</taxon>
        <taxon>Schlesneria</taxon>
    </lineage>
</organism>
<feature type="compositionally biased region" description="Acidic residues" evidence="1">
    <location>
        <begin position="420"/>
        <end position="433"/>
    </location>
</feature>
<name>A0A7C4LLQ2_9PLAN</name>